<feature type="domain" description="Wall-associated receptor kinase galacturonan-binding" evidence="4">
    <location>
        <begin position="33"/>
        <end position="72"/>
    </location>
</feature>
<dbReference type="InterPro" id="IPR025287">
    <property type="entry name" value="WAK_GUB"/>
</dbReference>
<dbReference type="PANTHER" id="PTHR33491">
    <property type="entry name" value="OSJNBA0016N04.9 PROTEIN"/>
    <property type="match status" value="1"/>
</dbReference>
<sequence length="213" mass="23800">MSNHKYNMVIIIVCLLWWRSITEATPSIAKAGCESSCGNASIPYPFGIGPNCYHNPWFDVECIDHSKFLLKSLHSMSFEFDSDDNVAPVGRQINWFNERTLIMEFECIEFCPESTSLPTSTNATDLRGSPFLYSSNQNVLLLTGCLSSVVLKNSRDEPIAGCAQVCTNMSALLYTINNCYGLGCCQTPLPFSIDFVSMDFTMNPKDITVVRKR</sequence>
<keyword evidence="6" id="KW-1185">Reference proteome</keyword>
<keyword evidence="2 3" id="KW-0732">Signal</keyword>
<dbReference type="GO" id="GO:0016020">
    <property type="term" value="C:membrane"/>
    <property type="evidence" value="ECO:0007669"/>
    <property type="project" value="UniProtKB-SubCell"/>
</dbReference>
<evidence type="ECO:0000313" key="5">
    <source>
        <dbReference type="EMBL" id="KAK9715449.1"/>
    </source>
</evidence>
<dbReference type="Proteomes" id="UP001443914">
    <property type="component" value="Unassembled WGS sequence"/>
</dbReference>
<reference evidence="5" key="1">
    <citation type="submission" date="2024-03" db="EMBL/GenBank/DDBJ databases">
        <title>WGS assembly of Saponaria officinalis var. Norfolk2.</title>
        <authorList>
            <person name="Jenkins J."/>
            <person name="Shu S."/>
            <person name="Grimwood J."/>
            <person name="Barry K."/>
            <person name="Goodstein D."/>
            <person name="Schmutz J."/>
            <person name="Leebens-Mack J."/>
            <person name="Osbourn A."/>
        </authorList>
    </citation>
    <scope>NUCLEOTIDE SEQUENCE [LARGE SCALE GENOMIC DNA]</scope>
    <source>
        <strain evidence="5">JIC</strain>
    </source>
</reference>
<organism evidence="5 6">
    <name type="scientific">Saponaria officinalis</name>
    <name type="common">Common soapwort</name>
    <name type="synonym">Lychnis saponaria</name>
    <dbReference type="NCBI Taxonomy" id="3572"/>
    <lineage>
        <taxon>Eukaryota</taxon>
        <taxon>Viridiplantae</taxon>
        <taxon>Streptophyta</taxon>
        <taxon>Embryophyta</taxon>
        <taxon>Tracheophyta</taxon>
        <taxon>Spermatophyta</taxon>
        <taxon>Magnoliopsida</taxon>
        <taxon>eudicotyledons</taxon>
        <taxon>Gunneridae</taxon>
        <taxon>Pentapetalae</taxon>
        <taxon>Caryophyllales</taxon>
        <taxon>Caryophyllaceae</taxon>
        <taxon>Caryophylleae</taxon>
        <taxon>Saponaria</taxon>
    </lineage>
</organism>
<evidence type="ECO:0000313" key="6">
    <source>
        <dbReference type="Proteomes" id="UP001443914"/>
    </source>
</evidence>
<accession>A0AAW1K756</accession>
<gene>
    <name evidence="5" type="ORF">RND81_06G166100</name>
</gene>
<protein>
    <recommendedName>
        <fullName evidence="4">Wall-associated receptor kinase galacturonan-binding domain-containing protein</fullName>
    </recommendedName>
</protein>
<evidence type="ECO:0000256" key="1">
    <source>
        <dbReference type="ARBA" id="ARBA00004167"/>
    </source>
</evidence>
<comment type="caution">
    <text evidence="5">The sequence shown here is derived from an EMBL/GenBank/DDBJ whole genome shotgun (WGS) entry which is preliminary data.</text>
</comment>
<proteinExistence type="predicted"/>
<comment type="subcellular location">
    <subcellularLocation>
        <location evidence="1">Membrane</location>
        <topology evidence="1">Single-pass membrane protein</topology>
    </subcellularLocation>
</comment>
<dbReference type="AlphaFoldDB" id="A0AAW1K756"/>
<dbReference type="GO" id="GO:0030247">
    <property type="term" value="F:polysaccharide binding"/>
    <property type="evidence" value="ECO:0007669"/>
    <property type="project" value="InterPro"/>
</dbReference>
<feature type="signal peptide" evidence="3">
    <location>
        <begin position="1"/>
        <end position="24"/>
    </location>
</feature>
<feature type="chain" id="PRO_5043878386" description="Wall-associated receptor kinase galacturonan-binding domain-containing protein" evidence="3">
    <location>
        <begin position="25"/>
        <end position="213"/>
    </location>
</feature>
<name>A0AAW1K756_SAPOF</name>
<evidence type="ECO:0000256" key="2">
    <source>
        <dbReference type="ARBA" id="ARBA00022729"/>
    </source>
</evidence>
<dbReference type="EMBL" id="JBDFQZ010000006">
    <property type="protein sequence ID" value="KAK9715449.1"/>
    <property type="molecule type" value="Genomic_DNA"/>
</dbReference>
<evidence type="ECO:0000256" key="3">
    <source>
        <dbReference type="SAM" id="SignalP"/>
    </source>
</evidence>
<dbReference type="Pfam" id="PF13947">
    <property type="entry name" value="GUB_WAK_bind"/>
    <property type="match status" value="1"/>
</dbReference>
<evidence type="ECO:0000259" key="4">
    <source>
        <dbReference type="Pfam" id="PF13947"/>
    </source>
</evidence>